<protein>
    <submittedName>
        <fullName evidence="1">Uncharacterized protein</fullName>
    </submittedName>
</protein>
<keyword evidence="2" id="KW-1185">Reference proteome</keyword>
<accession>A0ABN7BSJ4</accession>
<gene>
    <name evidence="1" type="ORF">SAP269_05060</name>
</gene>
<dbReference type="EMBL" id="AP028955">
    <property type="protein sequence ID" value="BET37917.1"/>
    <property type="molecule type" value="Genomic_DNA"/>
</dbReference>
<reference evidence="2" key="1">
    <citation type="journal article" date="2024" name="FEMS Microbiol. Lett.">
        <title>Genomic insights into Spiroplasma endosymbionts that induce male-killing and protective phenotypes in the pea aphid.</title>
        <authorList>
            <person name="Arai H."/>
            <person name="Legeai F."/>
            <person name="Kageyama D."/>
            <person name="Sugio A."/>
            <person name="Simon J.C."/>
        </authorList>
    </citation>
    <scope>NUCLEOTIDE SEQUENCE [LARGE SCALE GENOMIC DNA]</scope>
    <source>
        <strain evidence="2">sAp269</strain>
    </source>
</reference>
<evidence type="ECO:0000313" key="1">
    <source>
        <dbReference type="EMBL" id="BET37917.1"/>
    </source>
</evidence>
<evidence type="ECO:0000313" key="2">
    <source>
        <dbReference type="Proteomes" id="UP001473424"/>
    </source>
</evidence>
<name>A0ABN7BSJ4_9MOLU</name>
<organism evidence="1 2">
    <name type="scientific">Spiroplasma ixodetis</name>
    <dbReference type="NCBI Taxonomy" id="2141"/>
    <lineage>
        <taxon>Bacteria</taxon>
        <taxon>Bacillati</taxon>
        <taxon>Mycoplasmatota</taxon>
        <taxon>Mollicutes</taxon>
        <taxon>Entomoplasmatales</taxon>
        <taxon>Spiroplasmataceae</taxon>
        <taxon>Spiroplasma</taxon>
    </lineage>
</organism>
<sequence length="69" mass="7863">MPKEIRRKRKVIVGMVGETVLSDGLIGDIRAISEILVQNEGVYQEKLNIFNWPESYGVISTLLNIKNYL</sequence>
<dbReference type="Proteomes" id="UP001473424">
    <property type="component" value="Chromosome"/>
</dbReference>
<proteinExistence type="predicted"/>
<dbReference type="RefSeq" id="WP_353306677.1">
    <property type="nucleotide sequence ID" value="NZ_AP028955.1"/>
</dbReference>